<protein>
    <submittedName>
        <fullName evidence="1">ATP-NAD kinase-like domain-containing protein</fullName>
    </submittedName>
</protein>
<dbReference type="EMBL" id="MU970034">
    <property type="protein sequence ID" value="KAK9326323.1"/>
    <property type="molecule type" value="Genomic_DNA"/>
</dbReference>
<comment type="caution">
    <text evidence="1">The sequence shown here is derived from an EMBL/GenBank/DDBJ whole genome shotgun (WGS) entry which is preliminary data.</text>
</comment>
<proteinExistence type="predicted"/>
<evidence type="ECO:0000313" key="2">
    <source>
        <dbReference type="Proteomes" id="UP001489719"/>
    </source>
</evidence>
<organism evidence="1 2">
    <name type="scientific">Lipomyces orientalis</name>
    <dbReference type="NCBI Taxonomy" id="1233043"/>
    <lineage>
        <taxon>Eukaryota</taxon>
        <taxon>Fungi</taxon>
        <taxon>Dikarya</taxon>
        <taxon>Ascomycota</taxon>
        <taxon>Saccharomycotina</taxon>
        <taxon>Lipomycetes</taxon>
        <taxon>Lipomycetales</taxon>
        <taxon>Lipomycetaceae</taxon>
        <taxon>Lipomyces</taxon>
    </lineage>
</organism>
<gene>
    <name evidence="1" type="ORF">V1517DRAFT_252055</name>
</gene>
<name>A0ACC3TYM4_9ASCO</name>
<evidence type="ECO:0000313" key="1">
    <source>
        <dbReference type="EMBL" id="KAK9326323.1"/>
    </source>
</evidence>
<reference evidence="2" key="1">
    <citation type="journal article" date="2024" name="Front. Bioeng. Biotechnol.">
        <title>Genome-scale model development and genomic sequencing of the oleaginous clade Lipomyces.</title>
        <authorList>
            <person name="Czajka J.J."/>
            <person name="Han Y."/>
            <person name="Kim J."/>
            <person name="Mondo S.J."/>
            <person name="Hofstad B.A."/>
            <person name="Robles A."/>
            <person name="Haridas S."/>
            <person name="Riley R."/>
            <person name="LaButti K."/>
            <person name="Pangilinan J."/>
            <person name="Andreopoulos W."/>
            <person name="Lipzen A."/>
            <person name="Yan J."/>
            <person name="Wang M."/>
            <person name="Ng V."/>
            <person name="Grigoriev I.V."/>
            <person name="Spatafora J.W."/>
            <person name="Magnuson J.K."/>
            <person name="Baker S.E."/>
            <person name="Pomraning K.R."/>
        </authorList>
    </citation>
    <scope>NUCLEOTIDE SEQUENCE [LARGE SCALE GENOMIC DNA]</scope>
    <source>
        <strain evidence="2">CBS 10300</strain>
    </source>
</reference>
<keyword evidence="2" id="KW-1185">Reference proteome</keyword>
<sequence>MGIGEEGEDGGYASAVDELNEQQSRLPHRKLGPLRHLSRSISPPPELFAKVNNKTTSNRVPVRELPPSTGYSRLLTKKQLADMAFSVRDLSKYLGTVKIKMRVRKILIITKIWDKATIIYTNQIVDWLLAIHEVMPNFTVYVEDVLKENELFNEKQLLSVDKSRRDRLKYWTSDLCEEHPQMFDLVITLGGDGTVLYTSRLFQRIVPPVLSFNLGSLGFLTKFDFANHQKIIHKMVDEGVIVSLRMRFECTIMKAIESKDKTTTRNLGSEILDTVESEVTHEPGKTYSILNDVVVDRGPKGTMCRAELYVDDDHLTTVEADGVVIATPTGSTAYSLSAGGSLVHPDIQGMLVSPICAHSLSFRPLVVPDNAVLRVGVPYGARTTVWCSFDGKDRIELNEGDYVTISASRFPFPMIQNKRLGSDWFASLRETLNWNQRQQQKAYTNI</sequence>
<accession>A0ACC3TYM4</accession>
<dbReference type="Proteomes" id="UP001489719">
    <property type="component" value="Unassembled WGS sequence"/>
</dbReference>